<accession>A0A2C9KT85</accession>
<dbReference type="RefSeq" id="XP_013074724.2">
    <property type="nucleotide sequence ID" value="XM_013219270.2"/>
</dbReference>
<evidence type="ECO:0000313" key="1">
    <source>
        <dbReference type="EnsemblMetazoa" id="BGLB023294-PA"/>
    </source>
</evidence>
<dbReference type="CDD" id="cd20541">
    <property type="entry name" value="CYCLIN_CNTD1"/>
    <property type="match status" value="1"/>
</dbReference>
<evidence type="ECO:0008006" key="3">
    <source>
        <dbReference type="Google" id="ProtNLM"/>
    </source>
</evidence>
<dbReference type="EnsemblMetazoa" id="BGLB023294-RA">
    <property type="protein sequence ID" value="BGLB023294-PA"/>
    <property type="gene ID" value="BGLB023294"/>
</dbReference>
<dbReference type="GO" id="GO:0007131">
    <property type="term" value="P:reciprocal meiotic recombination"/>
    <property type="evidence" value="ECO:0007669"/>
    <property type="project" value="TreeGrafter"/>
</dbReference>
<dbReference type="AlphaFoldDB" id="A0A2C9KT85"/>
<dbReference type="VEuPathDB" id="VectorBase:BGLB023294"/>
<gene>
    <name evidence="1" type="primary">106061189</name>
</gene>
<dbReference type="PANTHER" id="PTHR21615:SF2">
    <property type="entry name" value="CYCLIN N-TERMINAL DOMAIN-CONTAINING PROTEIN 1"/>
    <property type="match status" value="1"/>
</dbReference>
<dbReference type="InterPro" id="IPR036915">
    <property type="entry name" value="Cyclin-like_sf"/>
</dbReference>
<dbReference type="STRING" id="6526.A0A2C9KT85"/>
<sequence length="332" mass="38134">MSVNRSRSSHSLYNNAIFGTPTEPLFNNEENGICPEILQDWLDNMALMNARDIETATVTQNIFSHGSWSECVFLMCDRFELPCQAKYAALEIFDRFMLKHLQDLYSHVQNTKSVRKKSDWECILERVKNQAFLRILSCCQIASKLNSHYKVITVKKAKRCLQDAGYSYSCESILQSEMRVLKTLYYTIPKTSCLDYIEILLELLGQNLGKDTLDLKVYHDTAIKILTFVCLHRHSIYDRLYVITAAIGAAALASSQEQRLKLAEVKMDKMLLSATVVVAAVHLNDDRLTEEVMIQLNKINGVPIQDLQDFMKVILEMIQLKITSFKKWNTKI</sequence>
<protein>
    <recommendedName>
        <fullName evidence="3">Cyclin N-terminal domain-containing protein</fullName>
    </recommendedName>
</protein>
<dbReference type="VEuPathDB" id="VectorBase:BGLAX_045818"/>
<dbReference type="Gene3D" id="1.10.472.10">
    <property type="entry name" value="Cyclin-like"/>
    <property type="match status" value="1"/>
</dbReference>
<dbReference type="PANTHER" id="PTHR21615">
    <property type="entry name" value="CYCLIN N-TERMINAL DOMAIN-CONTAINING PROTEIN 1"/>
    <property type="match status" value="1"/>
</dbReference>
<proteinExistence type="predicted"/>
<dbReference type="GO" id="GO:0035861">
    <property type="term" value="C:site of double-strand break"/>
    <property type="evidence" value="ECO:0007669"/>
    <property type="project" value="TreeGrafter"/>
</dbReference>
<name>A0A2C9KT85_BIOGL</name>
<reference evidence="1" key="1">
    <citation type="submission" date="2020-05" db="UniProtKB">
        <authorList>
            <consortium name="EnsemblMetazoa"/>
        </authorList>
    </citation>
    <scope>IDENTIFICATION</scope>
    <source>
        <strain evidence="1">BB02</strain>
    </source>
</reference>
<dbReference type="Proteomes" id="UP000076420">
    <property type="component" value="Unassembled WGS sequence"/>
</dbReference>
<evidence type="ECO:0000313" key="2">
    <source>
        <dbReference type="Proteomes" id="UP000076420"/>
    </source>
</evidence>
<dbReference type="SUPFAM" id="SSF47954">
    <property type="entry name" value="Cyclin-like"/>
    <property type="match status" value="1"/>
</dbReference>
<organism evidence="1 2">
    <name type="scientific">Biomphalaria glabrata</name>
    <name type="common">Bloodfluke planorb</name>
    <name type="synonym">Freshwater snail</name>
    <dbReference type="NCBI Taxonomy" id="6526"/>
    <lineage>
        <taxon>Eukaryota</taxon>
        <taxon>Metazoa</taxon>
        <taxon>Spiralia</taxon>
        <taxon>Lophotrochozoa</taxon>
        <taxon>Mollusca</taxon>
        <taxon>Gastropoda</taxon>
        <taxon>Heterobranchia</taxon>
        <taxon>Euthyneura</taxon>
        <taxon>Panpulmonata</taxon>
        <taxon>Hygrophila</taxon>
        <taxon>Lymnaeoidea</taxon>
        <taxon>Planorbidae</taxon>
        <taxon>Biomphalaria</taxon>
    </lineage>
</organism>
<dbReference type="OrthoDB" id="9983043at2759"/>
<dbReference type="KEGG" id="bgt:106061189"/>